<feature type="transmembrane region" description="Helical" evidence="6">
    <location>
        <begin position="6"/>
        <end position="29"/>
    </location>
</feature>
<proteinExistence type="predicted"/>
<keyword evidence="2" id="KW-1003">Cell membrane</keyword>
<organism evidence="8 9">
    <name type="scientific">Enterococcus wangshanyuanii</name>
    <dbReference type="NCBI Taxonomy" id="2005703"/>
    <lineage>
        <taxon>Bacteria</taxon>
        <taxon>Bacillati</taxon>
        <taxon>Bacillota</taxon>
        <taxon>Bacilli</taxon>
        <taxon>Lactobacillales</taxon>
        <taxon>Enterococcaceae</taxon>
        <taxon>Enterococcus</taxon>
    </lineage>
</organism>
<accession>A0ABQ1NM20</accession>
<comment type="subcellular location">
    <subcellularLocation>
        <location evidence="1">Cell membrane</location>
        <topology evidence="1">Multi-pass membrane protein</topology>
    </subcellularLocation>
</comment>
<dbReference type="InterPro" id="IPR027379">
    <property type="entry name" value="CLS_N"/>
</dbReference>
<evidence type="ECO:0000313" key="8">
    <source>
        <dbReference type="EMBL" id="GGC80309.1"/>
    </source>
</evidence>
<evidence type="ECO:0000256" key="3">
    <source>
        <dbReference type="ARBA" id="ARBA00022692"/>
    </source>
</evidence>
<feature type="domain" description="Cardiolipin synthase N-terminal" evidence="7">
    <location>
        <begin position="21"/>
        <end position="63"/>
    </location>
</feature>
<comment type="caution">
    <text evidence="8">The sequence shown here is derived from an EMBL/GenBank/DDBJ whole genome shotgun (WGS) entry which is preliminary data.</text>
</comment>
<dbReference type="Proteomes" id="UP000630615">
    <property type="component" value="Unassembled WGS sequence"/>
</dbReference>
<dbReference type="RefSeq" id="WP_088268630.1">
    <property type="nucleotide sequence ID" value="NZ_BMKI01000001.1"/>
</dbReference>
<sequence>MENLHDYLPILIPLIVLQLGLMIAALVHIFRHKSYRMGNRILWGIISIFISIIGPVLYFTLGRSEE</sequence>
<name>A0ABQ1NM20_9ENTE</name>
<keyword evidence="5 6" id="KW-0472">Membrane</keyword>
<evidence type="ECO:0000256" key="5">
    <source>
        <dbReference type="ARBA" id="ARBA00023136"/>
    </source>
</evidence>
<evidence type="ECO:0000259" key="7">
    <source>
        <dbReference type="Pfam" id="PF13396"/>
    </source>
</evidence>
<evidence type="ECO:0000313" key="9">
    <source>
        <dbReference type="Proteomes" id="UP000630615"/>
    </source>
</evidence>
<dbReference type="EMBL" id="BMKI01000001">
    <property type="protein sequence ID" value="GGC80309.1"/>
    <property type="molecule type" value="Genomic_DNA"/>
</dbReference>
<evidence type="ECO:0000256" key="4">
    <source>
        <dbReference type="ARBA" id="ARBA00022989"/>
    </source>
</evidence>
<feature type="transmembrane region" description="Helical" evidence="6">
    <location>
        <begin position="41"/>
        <end position="61"/>
    </location>
</feature>
<evidence type="ECO:0000256" key="6">
    <source>
        <dbReference type="SAM" id="Phobius"/>
    </source>
</evidence>
<reference evidence="9" key="1">
    <citation type="journal article" date="2019" name="Int. J. Syst. Evol. Microbiol.">
        <title>The Global Catalogue of Microorganisms (GCM) 10K type strain sequencing project: providing services to taxonomists for standard genome sequencing and annotation.</title>
        <authorList>
            <consortium name="The Broad Institute Genomics Platform"/>
            <consortium name="The Broad Institute Genome Sequencing Center for Infectious Disease"/>
            <person name="Wu L."/>
            <person name="Ma J."/>
        </authorList>
    </citation>
    <scope>NUCLEOTIDE SEQUENCE [LARGE SCALE GENOMIC DNA]</scope>
    <source>
        <strain evidence="9">CGMCC 1.15942</strain>
    </source>
</reference>
<protein>
    <recommendedName>
        <fullName evidence="7">Cardiolipin synthase N-terminal domain-containing protein</fullName>
    </recommendedName>
</protein>
<evidence type="ECO:0000256" key="2">
    <source>
        <dbReference type="ARBA" id="ARBA00022475"/>
    </source>
</evidence>
<keyword evidence="3 6" id="KW-0812">Transmembrane</keyword>
<keyword evidence="4 6" id="KW-1133">Transmembrane helix</keyword>
<gene>
    <name evidence="8" type="ORF">GCM10011573_07470</name>
</gene>
<evidence type="ECO:0000256" key="1">
    <source>
        <dbReference type="ARBA" id="ARBA00004651"/>
    </source>
</evidence>
<dbReference type="Pfam" id="PF13396">
    <property type="entry name" value="PLDc_N"/>
    <property type="match status" value="1"/>
</dbReference>
<keyword evidence="9" id="KW-1185">Reference proteome</keyword>